<gene>
    <name evidence="1" type="ORF">JTE90_029600</name>
</gene>
<protein>
    <submittedName>
        <fullName evidence="1">Uncharacterized protein</fullName>
    </submittedName>
</protein>
<name>A0AAV6UTL7_9ARAC</name>
<evidence type="ECO:0000313" key="2">
    <source>
        <dbReference type="Proteomes" id="UP000827092"/>
    </source>
</evidence>
<dbReference type="EMBL" id="JAFNEN010000266">
    <property type="protein sequence ID" value="KAG8187600.1"/>
    <property type="molecule type" value="Genomic_DNA"/>
</dbReference>
<comment type="caution">
    <text evidence="1">The sequence shown here is derived from an EMBL/GenBank/DDBJ whole genome shotgun (WGS) entry which is preliminary data.</text>
</comment>
<keyword evidence="2" id="KW-1185">Reference proteome</keyword>
<dbReference type="AlphaFoldDB" id="A0AAV6UTL7"/>
<evidence type="ECO:0000313" key="1">
    <source>
        <dbReference type="EMBL" id="KAG8187600.1"/>
    </source>
</evidence>
<reference evidence="1 2" key="1">
    <citation type="journal article" date="2022" name="Nat. Ecol. Evol.">
        <title>A masculinizing supergene underlies an exaggerated male reproductive morph in a spider.</title>
        <authorList>
            <person name="Hendrickx F."/>
            <person name="De Corte Z."/>
            <person name="Sonet G."/>
            <person name="Van Belleghem S.M."/>
            <person name="Kostlbacher S."/>
            <person name="Vangestel C."/>
        </authorList>
    </citation>
    <scope>NUCLEOTIDE SEQUENCE [LARGE SCALE GENOMIC DNA]</scope>
    <source>
        <strain evidence="1">W744_W776</strain>
    </source>
</reference>
<accession>A0AAV6UTL7</accession>
<sequence length="82" mass="9303">MRHRCVLCCGATSTLPLFQNGFRACYVSKEDLSDVAMTSCSGEGESLIKFSCRLDVIFHESYACDLSLRKMLSRHGYRARSW</sequence>
<dbReference type="Proteomes" id="UP000827092">
    <property type="component" value="Unassembled WGS sequence"/>
</dbReference>
<proteinExistence type="predicted"/>
<organism evidence="1 2">
    <name type="scientific">Oedothorax gibbosus</name>
    <dbReference type="NCBI Taxonomy" id="931172"/>
    <lineage>
        <taxon>Eukaryota</taxon>
        <taxon>Metazoa</taxon>
        <taxon>Ecdysozoa</taxon>
        <taxon>Arthropoda</taxon>
        <taxon>Chelicerata</taxon>
        <taxon>Arachnida</taxon>
        <taxon>Araneae</taxon>
        <taxon>Araneomorphae</taxon>
        <taxon>Entelegynae</taxon>
        <taxon>Araneoidea</taxon>
        <taxon>Linyphiidae</taxon>
        <taxon>Erigoninae</taxon>
        <taxon>Oedothorax</taxon>
    </lineage>
</organism>